<name>A0A8J3E5I8_9PROT</name>
<evidence type="ECO:0000313" key="2">
    <source>
        <dbReference type="EMBL" id="GGF22030.1"/>
    </source>
</evidence>
<dbReference type="EMBL" id="BMJQ01000007">
    <property type="protein sequence ID" value="GGF22030.1"/>
    <property type="molecule type" value="Genomic_DNA"/>
</dbReference>
<dbReference type="RefSeq" id="WP_189047142.1">
    <property type="nucleotide sequence ID" value="NZ_BMJQ01000007.1"/>
</dbReference>
<sequence>MSVALAHAIPPPPPQPTVLPTQVQVAQGSAVPVPAIAVTANEKGGNAKEAKNETGSKPEQDDRRRGKLVDLYA</sequence>
<reference evidence="2" key="1">
    <citation type="journal article" date="2014" name="Int. J. Syst. Evol. Microbiol.">
        <title>Complete genome sequence of Corynebacterium casei LMG S-19264T (=DSM 44701T), isolated from a smear-ripened cheese.</title>
        <authorList>
            <consortium name="US DOE Joint Genome Institute (JGI-PGF)"/>
            <person name="Walter F."/>
            <person name="Albersmeier A."/>
            <person name="Kalinowski J."/>
            <person name="Ruckert C."/>
        </authorList>
    </citation>
    <scope>NUCLEOTIDE SEQUENCE</scope>
    <source>
        <strain evidence="2">CGMCC 1.15725</strain>
    </source>
</reference>
<feature type="region of interest" description="Disordered" evidence="1">
    <location>
        <begin position="39"/>
        <end position="73"/>
    </location>
</feature>
<keyword evidence="3" id="KW-1185">Reference proteome</keyword>
<dbReference type="AlphaFoldDB" id="A0A8J3E5I8"/>
<evidence type="ECO:0000313" key="3">
    <source>
        <dbReference type="Proteomes" id="UP000646365"/>
    </source>
</evidence>
<gene>
    <name evidence="2" type="ORF">GCM10011611_30160</name>
</gene>
<dbReference type="Proteomes" id="UP000646365">
    <property type="component" value="Unassembled WGS sequence"/>
</dbReference>
<organism evidence="2 3">
    <name type="scientific">Aliidongia dinghuensis</name>
    <dbReference type="NCBI Taxonomy" id="1867774"/>
    <lineage>
        <taxon>Bacteria</taxon>
        <taxon>Pseudomonadati</taxon>
        <taxon>Pseudomonadota</taxon>
        <taxon>Alphaproteobacteria</taxon>
        <taxon>Rhodospirillales</taxon>
        <taxon>Dongiaceae</taxon>
        <taxon>Aliidongia</taxon>
    </lineage>
</organism>
<feature type="compositionally biased region" description="Basic and acidic residues" evidence="1">
    <location>
        <begin position="45"/>
        <end position="73"/>
    </location>
</feature>
<proteinExistence type="predicted"/>
<comment type="caution">
    <text evidence="2">The sequence shown here is derived from an EMBL/GenBank/DDBJ whole genome shotgun (WGS) entry which is preliminary data.</text>
</comment>
<protein>
    <submittedName>
        <fullName evidence="2">Uncharacterized protein</fullName>
    </submittedName>
</protein>
<evidence type="ECO:0000256" key="1">
    <source>
        <dbReference type="SAM" id="MobiDB-lite"/>
    </source>
</evidence>
<accession>A0A8J3E5I8</accession>
<reference evidence="2" key="2">
    <citation type="submission" date="2020-09" db="EMBL/GenBank/DDBJ databases">
        <authorList>
            <person name="Sun Q."/>
            <person name="Zhou Y."/>
        </authorList>
    </citation>
    <scope>NUCLEOTIDE SEQUENCE</scope>
    <source>
        <strain evidence="2">CGMCC 1.15725</strain>
    </source>
</reference>